<comment type="caution">
    <text evidence="2">The sequence shown here is derived from an EMBL/GenBank/DDBJ whole genome shotgun (WGS) entry which is preliminary data.</text>
</comment>
<evidence type="ECO:0008006" key="4">
    <source>
        <dbReference type="Google" id="ProtNLM"/>
    </source>
</evidence>
<protein>
    <recommendedName>
        <fullName evidence="4">BTB domain-containing protein</fullName>
    </recommendedName>
</protein>
<sequence length="246" mass="27145">MGDTNDLSLKPLSLDTDPEHLSDDPKWTSGDFTLVSADGVRFRVQSCFILAASAVFRNAGDLSGGSEKVVRFSDSRCETASTLRDFLALATTAQLEPQWPTYGLVELCEHISAVVDFMRKYECDGVLRSLLLAFHYDLLLDGGRDYALEALVLGAVADDVDYCKKAIRASRWKEGSAVNDAKTDPLTESRRGCFPLVPSNMPLQVYELLPTGYAWALSRSWAVARENTLAWPHHFGSMVDISKSGR</sequence>
<organism evidence="2 3">
    <name type="scientific">Vanrija albida</name>
    <dbReference type="NCBI Taxonomy" id="181172"/>
    <lineage>
        <taxon>Eukaryota</taxon>
        <taxon>Fungi</taxon>
        <taxon>Dikarya</taxon>
        <taxon>Basidiomycota</taxon>
        <taxon>Agaricomycotina</taxon>
        <taxon>Tremellomycetes</taxon>
        <taxon>Trichosporonales</taxon>
        <taxon>Trichosporonaceae</taxon>
        <taxon>Vanrija</taxon>
    </lineage>
</organism>
<evidence type="ECO:0000313" key="2">
    <source>
        <dbReference type="EMBL" id="KAL1411762.1"/>
    </source>
</evidence>
<dbReference type="RefSeq" id="XP_069211706.1">
    <property type="nucleotide sequence ID" value="XM_069351320.1"/>
</dbReference>
<name>A0ABR3QAT0_9TREE</name>
<accession>A0ABR3QAT0</accession>
<feature type="region of interest" description="Disordered" evidence="1">
    <location>
        <begin position="1"/>
        <end position="23"/>
    </location>
</feature>
<dbReference type="GeneID" id="95983772"/>
<reference evidence="2 3" key="1">
    <citation type="submission" date="2023-08" db="EMBL/GenBank/DDBJ databases">
        <title>Annotated Genome Sequence of Vanrija albida AlHP1.</title>
        <authorList>
            <person name="Herzog R."/>
        </authorList>
    </citation>
    <scope>NUCLEOTIDE SEQUENCE [LARGE SCALE GENOMIC DNA]</scope>
    <source>
        <strain evidence="2 3">AlHP1</strain>
    </source>
</reference>
<keyword evidence="3" id="KW-1185">Reference proteome</keyword>
<dbReference type="EMBL" id="JBBXJM010000002">
    <property type="protein sequence ID" value="KAL1411762.1"/>
    <property type="molecule type" value="Genomic_DNA"/>
</dbReference>
<dbReference type="Proteomes" id="UP001565368">
    <property type="component" value="Unassembled WGS sequence"/>
</dbReference>
<evidence type="ECO:0000256" key="1">
    <source>
        <dbReference type="SAM" id="MobiDB-lite"/>
    </source>
</evidence>
<proteinExistence type="predicted"/>
<gene>
    <name evidence="2" type="ORF">Q8F55_002729</name>
</gene>
<evidence type="ECO:0000313" key="3">
    <source>
        <dbReference type="Proteomes" id="UP001565368"/>
    </source>
</evidence>